<dbReference type="Pfam" id="PF22513">
    <property type="entry name" value="FitA-like_RHH"/>
    <property type="match status" value="1"/>
</dbReference>
<feature type="domain" description="Antitoxin FitA-like ribbon-helix-helix" evidence="1">
    <location>
        <begin position="2"/>
        <end position="40"/>
    </location>
</feature>
<dbReference type="SUPFAM" id="SSF47598">
    <property type="entry name" value="Ribbon-helix-helix"/>
    <property type="match status" value="1"/>
</dbReference>
<protein>
    <submittedName>
        <fullName evidence="2">Plasmid stabilization protein</fullName>
    </submittedName>
</protein>
<reference evidence="2 3" key="1">
    <citation type="submission" date="2021-02" db="EMBL/GenBank/DDBJ databases">
        <title>Paracoccus methylovroum sp.nov., a new methanol and methylamine utilizing methylotrophic denitrifer.</title>
        <authorList>
            <person name="Timsy T."/>
            <person name="Behrendt U."/>
            <person name="Ulrich A."/>
            <person name="Spanner T."/>
            <person name="Foesel B.U."/>
            <person name="Horn M.A."/>
            <person name="Kolb S."/>
        </authorList>
    </citation>
    <scope>NUCLEOTIDE SEQUENCE [LARGE SCALE GENOMIC DNA]</scope>
    <source>
        <strain evidence="2 3">H4-D09</strain>
    </source>
</reference>
<dbReference type="InterPro" id="IPR010985">
    <property type="entry name" value="Ribbon_hlx_hlx"/>
</dbReference>
<keyword evidence="3" id="KW-1185">Reference proteome</keyword>
<evidence type="ECO:0000259" key="1">
    <source>
        <dbReference type="Pfam" id="PF22513"/>
    </source>
</evidence>
<dbReference type="EMBL" id="CP070371">
    <property type="protein sequence ID" value="QRZ15621.1"/>
    <property type="molecule type" value="Genomic_DNA"/>
</dbReference>
<evidence type="ECO:0000313" key="2">
    <source>
        <dbReference type="EMBL" id="QRZ15621.1"/>
    </source>
</evidence>
<dbReference type="Proteomes" id="UP000663629">
    <property type="component" value="Chromosome 2"/>
</dbReference>
<gene>
    <name evidence="2" type="ORF">JWJ88_14940</name>
</gene>
<sequence length="80" mass="8871">MASITIRNLDDDVKRRLRVRAAEHGRSMEEEARDILRQVVGQPNAPRNLGEAIHARFAAVGGIDLAPVQRGPMRPTPSFD</sequence>
<evidence type="ECO:0000313" key="3">
    <source>
        <dbReference type="Proteomes" id="UP000663629"/>
    </source>
</evidence>
<dbReference type="InterPro" id="IPR013321">
    <property type="entry name" value="Arc_rbn_hlx_hlx"/>
</dbReference>
<dbReference type="RefSeq" id="WP_205296564.1">
    <property type="nucleotide sequence ID" value="NZ_CP070371.1"/>
</dbReference>
<accession>A0ABX7JNR2</accession>
<proteinExistence type="predicted"/>
<name>A0ABX7JNR2_9RHOB</name>
<dbReference type="Gene3D" id="1.10.1220.10">
    <property type="entry name" value="Met repressor-like"/>
    <property type="match status" value="1"/>
</dbReference>
<dbReference type="InterPro" id="IPR053853">
    <property type="entry name" value="FitA-like_RHH"/>
</dbReference>
<organism evidence="2 3">
    <name type="scientific">Paracoccus methylovorus</name>
    <dbReference type="NCBI Taxonomy" id="2812658"/>
    <lineage>
        <taxon>Bacteria</taxon>
        <taxon>Pseudomonadati</taxon>
        <taxon>Pseudomonadota</taxon>
        <taxon>Alphaproteobacteria</taxon>
        <taxon>Rhodobacterales</taxon>
        <taxon>Paracoccaceae</taxon>
        <taxon>Paracoccus</taxon>
    </lineage>
</organism>